<comment type="caution">
    <text evidence="1">The sequence shown here is derived from an EMBL/GenBank/DDBJ whole genome shotgun (WGS) entry which is preliminary data.</text>
</comment>
<protein>
    <submittedName>
        <fullName evidence="1">Uncharacterized protein</fullName>
    </submittedName>
</protein>
<name>A0ABQ7B3U5_BRACR</name>
<gene>
    <name evidence="1" type="ORF">DY000_02059620</name>
</gene>
<organism evidence="1 2">
    <name type="scientific">Brassica cretica</name>
    <name type="common">Mustard</name>
    <dbReference type="NCBI Taxonomy" id="69181"/>
    <lineage>
        <taxon>Eukaryota</taxon>
        <taxon>Viridiplantae</taxon>
        <taxon>Streptophyta</taxon>
        <taxon>Embryophyta</taxon>
        <taxon>Tracheophyta</taxon>
        <taxon>Spermatophyta</taxon>
        <taxon>Magnoliopsida</taxon>
        <taxon>eudicotyledons</taxon>
        <taxon>Gunneridae</taxon>
        <taxon>Pentapetalae</taxon>
        <taxon>rosids</taxon>
        <taxon>malvids</taxon>
        <taxon>Brassicales</taxon>
        <taxon>Brassicaceae</taxon>
        <taxon>Brassiceae</taxon>
        <taxon>Brassica</taxon>
    </lineage>
</organism>
<reference evidence="1 2" key="1">
    <citation type="journal article" date="2020" name="BMC Genomics">
        <title>Intraspecific diversification of the crop wild relative Brassica cretica Lam. using demographic model selection.</title>
        <authorList>
            <person name="Kioukis A."/>
            <person name="Michalopoulou V.A."/>
            <person name="Briers L."/>
            <person name="Pirintsos S."/>
            <person name="Studholme D.J."/>
            <person name="Pavlidis P."/>
            <person name="Sarris P.F."/>
        </authorList>
    </citation>
    <scope>NUCLEOTIDE SEQUENCE [LARGE SCALE GENOMIC DNA]</scope>
    <source>
        <strain evidence="2">cv. PFS-1207/04</strain>
    </source>
</reference>
<accession>A0ABQ7B3U5</accession>
<dbReference type="EMBL" id="QGKV02001556">
    <property type="protein sequence ID" value="KAF3520923.1"/>
    <property type="molecule type" value="Genomic_DNA"/>
</dbReference>
<proteinExistence type="predicted"/>
<dbReference type="Proteomes" id="UP000266723">
    <property type="component" value="Unassembled WGS sequence"/>
</dbReference>
<evidence type="ECO:0000313" key="1">
    <source>
        <dbReference type="EMBL" id="KAF3520923.1"/>
    </source>
</evidence>
<evidence type="ECO:0000313" key="2">
    <source>
        <dbReference type="Proteomes" id="UP000266723"/>
    </source>
</evidence>
<sequence length="143" mass="14514">MVNLRRGTRGVSSSVEGIGLGGGESARVGGAGARMLEENWLDGDGVRIPGSTEIIGGFAAVNGEIIGGFAAVKEDFLEADAILVERGGAVLFLPHGDVGGVVGGAVDLVEESGGEGRMAVISAAVLVVYSVVIPRIHEILEFI</sequence>
<keyword evidence="2" id="KW-1185">Reference proteome</keyword>